<evidence type="ECO:0000313" key="3">
    <source>
        <dbReference type="Proteomes" id="UP000565441"/>
    </source>
</evidence>
<proteinExistence type="predicted"/>
<protein>
    <recommendedName>
        <fullName evidence="4">Transmembrane protein</fullName>
    </recommendedName>
</protein>
<accession>A0A8H5HB24</accession>
<evidence type="ECO:0000313" key="2">
    <source>
        <dbReference type="EMBL" id="KAF5379994.1"/>
    </source>
</evidence>
<evidence type="ECO:0008006" key="4">
    <source>
        <dbReference type="Google" id="ProtNLM"/>
    </source>
</evidence>
<organism evidence="2 3">
    <name type="scientific">Tricholomella constricta</name>
    <dbReference type="NCBI Taxonomy" id="117010"/>
    <lineage>
        <taxon>Eukaryota</taxon>
        <taxon>Fungi</taxon>
        <taxon>Dikarya</taxon>
        <taxon>Basidiomycota</taxon>
        <taxon>Agaricomycotina</taxon>
        <taxon>Agaricomycetes</taxon>
        <taxon>Agaricomycetidae</taxon>
        <taxon>Agaricales</taxon>
        <taxon>Tricholomatineae</taxon>
        <taxon>Lyophyllaceae</taxon>
        <taxon>Tricholomella</taxon>
    </lineage>
</organism>
<keyword evidence="1" id="KW-0472">Membrane</keyword>
<reference evidence="2 3" key="1">
    <citation type="journal article" date="2020" name="ISME J.">
        <title>Uncovering the hidden diversity of litter-decomposition mechanisms in mushroom-forming fungi.</title>
        <authorList>
            <person name="Floudas D."/>
            <person name="Bentzer J."/>
            <person name="Ahren D."/>
            <person name="Johansson T."/>
            <person name="Persson P."/>
            <person name="Tunlid A."/>
        </authorList>
    </citation>
    <scope>NUCLEOTIDE SEQUENCE [LARGE SCALE GENOMIC DNA]</scope>
    <source>
        <strain evidence="2 3">CBS 661.87</strain>
    </source>
</reference>
<dbReference type="EMBL" id="JAACJP010000014">
    <property type="protein sequence ID" value="KAF5379994.1"/>
    <property type="molecule type" value="Genomic_DNA"/>
</dbReference>
<feature type="transmembrane region" description="Helical" evidence="1">
    <location>
        <begin position="35"/>
        <end position="54"/>
    </location>
</feature>
<comment type="caution">
    <text evidence="2">The sequence shown here is derived from an EMBL/GenBank/DDBJ whole genome shotgun (WGS) entry which is preliminary data.</text>
</comment>
<feature type="transmembrane region" description="Helical" evidence="1">
    <location>
        <begin position="93"/>
        <end position="115"/>
    </location>
</feature>
<keyword evidence="1" id="KW-1133">Transmembrane helix</keyword>
<name>A0A8H5HB24_9AGAR</name>
<dbReference type="Proteomes" id="UP000565441">
    <property type="component" value="Unassembled WGS sequence"/>
</dbReference>
<keyword evidence="1" id="KW-0812">Transmembrane</keyword>
<dbReference type="AlphaFoldDB" id="A0A8H5HB24"/>
<gene>
    <name evidence="2" type="ORF">D9615_006274</name>
</gene>
<evidence type="ECO:0000256" key="1">
    <source>
        <dbReference type="SAM" id="Phobius"/>
    </source>
</evidence>
<keyword evidence="3" id="KW-1185">Reference proteome</keyword>
<sequence>MFRKVFASLITLIRPPVFLLPPSSSLLLPFFRLNSLIAVVLTALYILLANFPLVPHGRFALSTNPNPPTASSFYQSPASRTVAFAPAQSEFVFGYKVVSSIVVVGAAIAAAILIITKRSNTSPDGEGAGLGNGANGVL</sequence>